<sequence length="458" mass="51848">MSILPNAHDFEINNGTFANVAGDVNYNFHAEWEEQDYDGLKTLYNNAVRGAFYNSEQRFPPPNCHPGTRTEVLGILRSWITDVADSTSIYWLYGAAGVGKSAVAPTISEEFAASHLAATFFFARADPSRNNPTSFVTTISHQLATSPSLGPLLKYPINLAIRENPNIVHAILEEQFQDLIMRPCIWLTETCRLTTERWKDLPRLIVIDGLDECVDIRSQERLLSIIRAAKTATPPLPIKFLICSRPEPRIRNAFSHHVFHRIMDCTDIGESFESGKDIANYLRDEFDRIRQEHGRSMAHLAADWPGNGIIQQLVQRACGQFIYATTVLKYIGDYDGFPVERLEIILKITVPDDFDSPYPDLDLLYMQILSVCTQQELLLDVMAHVLNHTGIFLDKHYEQTSSMIIEGLFCLPKGKVWALLSRVHSVLFIPENDHDNITGDILSTKARKHSMSVSYFTC</sequence>
<dbReference type="InterPro" id="IPR027417">
    <property type="entry name" value="P-loop_NTPase"/>
</dbReference>
<dbReference type="SUPFAM" id="SSF52540">
    <property type="entry name" value="P-loop containing nucleoside triphosphate hydrolases"/>
    <property type="match status" value="1"/>
</dbReference>
<name>A0A6A4IMH0_9AGAR</name>
<dbReference type="Pfam" id="PF24883">
    <property type="entry name" value="NPHP3_N"/>
    <property type="match status" value="1"/>
</dbReference>
<gene>
    <name evidence="3" type="ORF">BT96DRAFT_234785</name>
</gene>
<dbReference type="InterPro" id="IPR056884">
    <property type="entry name" value="NPHP3-like_N"/>
</dbReference>
<dbReference type="AlphaFoldDB" id="A0A6A4IMH0"/>
<keyword evidence="4" id="KW-1185">Reference proteome</keyword>
<feature type="domain" description="Nephrocystin 3-like N-terminal" evidence="2">
    <location>
        <begin position="77"/>
        <end position="245"/>
    </location>
</feature>
<evidence type="ECO:0000313" key="3">
    <source>
        <dbReference type="EMBL" id="KAE9410683.1"/>
    </source>
</evidence>
<dbReference type="PANTHER" id="PTHR10039:SF14">
    <property type="entry name" value="NACHT DOMAIN-CONTAINING PROTEIN"/>
    <property type="match status" value="1"/>
</dbReference>
<organism evidence="3 4">
    <name type="scientific">Gymnopus androsaceus JB14</name>
    <dbReference type="NCBI Taxonomy" id="1447944"/>
    <lineage>
        <taxon>Eukaryota</taxon>
        <taxon>Fungi</taxon>
        <taxon>Dikarya</taxon>
        <taxon>Basidiomycota</taxon>
        <taxon>Agaricomycotina</taxon>
        <taxon>Agaricomycetes</taxon>
        <taxon>Agaricomycetidae</taxon>
        <taxon>Agaricales</taxon>
        <taxon>Marasmiineae</taxon>
        <taxon>Omphalotaceae</taxon>
        <taxon>Gymnopus</taxon>
    </lineage>
</organism>
<dbReference type="OrthoDB" id="538223at2759"/>
<evidence type="ECO:0000256" key="1">
    <source>
        <dbReference type="ARBA" id="ARBA00022737"/>
    </source>
</evidence>
<keyword evidence="1" id="KW-0677">Repeat</keyword>
<dbReference type="PANTHER" id="PTHR10039">
    <property type="entry name" value="AMELOGENIN"/>
    <property type="match status" value="1"/>
</dbReference>
<evidence type="ECO:0000259" key="2">
    <source>
        <dbReference type="Pfam" id="PF24883"/>
    </source>
</evidence>
<accession>A0A6A4IMH0</accession>
<protein>
    <recommendedName>
        <fullName evidence="2">Nephrocystin 3-like N-terminal domain-containing protein</fullName>
    </recommendedName>
</protein>
<proteinExistence type="predicted"/>
<evidence type="ECO:0000313" key="4">
    <source>
        <dbReference type="Proteomes" id="UP000799118"/>
    </source>
</evidence>
<dbReference type="EMBL" id="ML769384">
    <property type="protein sequence ID" value="KAE9410683.1"/>
    <property type="molecule type" value="Genomic_DNA"/>
</dbReference>
<dbReference type="Gene3D" id="3.40.50.300">
    <property type="entry name" value="P-loop containing nucleotide triphosphate hydrolases"/>
    <property type="match status" value="1"/>
</dbReference>
<reference evidence="3" key="1">
    <citation type="journal article" date="2019" name="Environ. Microbiol.">
        <title>Fungal ecological strategies reflected in gene transcription - a case study of two litter decomposers.</title>
        <authorList>
            <person name="Barbi F."/>
            <person name="Kohler A."/>
            <person name="Barry K."/>
            <person name="Baskaran P."/>
            <person name="Daum C."/>
            <person name="Fauchery L."/>
            <person name="Ihrmark K."/>
            <person name="Kuo A."/>
            <person name="LaButti K."/>
            <person name="Lipzen A."/>
            <person name="Morin E."/>
            <person name="Grigoriev I.V."/>
            <person name="Henrissat B."/>
            <person name="Lindahl B."/>
            <person name="Martin F."/>
        </authorList>
    </citation>
    <scope>NUCLEOTIDE SEQUENCE</scope>
    <source>
        <strain evidence="3">JB14</strain>
    </source>
</reference>
<dbReference type="Proteomes" id="UP000799118">
    <property type="component" value="Unassembled WGS sequence"/>
</dbReference>